<comment type="catalytic activity">
    <reaction evidence="7">
        <text>L-threonyl-[protein] + ATP = O-phospho-L-threonyl-[protein] + ADP + H(+)</text>
        <dbReference type="Rhea" id="RHEA:46608"/>
        <dbReference type="Rhea" id="RHEA-COMP:11060"/>
        <dbReference type="Rhea" id="RHEA-COMP:11605"/>
        <dbReference type="ChEBI" id="CHEBI:15378"/>
        <dbReference type="ChEBI" id="CHEBI:30013"/>
        <dbReference type="ChEBI" id="CHEBI:30616"/>
        <dbReference type="ChEBI" id="CHEBI:61977"/>
        <dbReference type="ChEBI" id="CHEBI:456216"/>
        <dbReference type="EC" id="2.7.11.1"/>
    </reaction>
</comment>
<dbReference type="InterPro" id="IPR050236">
    <property type="entry name" value="Ser_Thr_kinase_AGC"/>
</dbReference>
<evidence type="ECO:0000256" key="5">
    <source>
        <dbReference type="ARBA" id="ARBA00022777"/>
    </source>
</evidence>
<dbReference type="GO" id="GO:0035556">
    <property type="term" value="P:intracellular signal transduction"/>
    <property type="evidence" value="ECO:0007669"/>
    <property type="project" value="TreeGrafter"/>
</dbReference>
<evidence type="ECO:0000256" key="3">
    <source>
        <dbReference type="ARBA" id="ARBA00022679"/>
    </source>
</evidence>
<dbReference type="Proteomes" id="UP000076874">
    <property type="component" value="Unassembled WGS sequence"/>
</dbReference>
<dbReference type="SMART" id="SM00220">
    <property type="entry name" value="S_TKc"/>
    <property type="match status" value="1"/>
</dbReference>
<keyword evidence="4" id="KW-0547">Nucleotide-binding</keyword>
<dbReference type="STRING" id="1081102.A0A168AAB7"/>
<feature type="region of interest" description="Disordered" evidence="9">
    <location>
        <begin position="84"/>
        <end position="171"/>
    </location>
</feature>
<evidence type="ECO:0000256" key="6">
    <source>
        <dbReference type="ARBA" id="ARBA00022840"/>
    </source>
</evidence>
<dbReference type="SUPFAM" id="SSF56112">
    <property type="entry name" value="Protein kinase-like (PK-like)"/>
    <property type="match status" value="1"/>
</dbReference>
<evidence type="ECO:0000259" key="10">
    <source>
        <dbReference type="PROSITE" id="PS50011"/>
    </source>
</evidence>
<organism evidence="11 12">
    <name type="scientific">Niveomyces insectorum RCEF 264</name>
    <dbReference type="NCBI Taxonomy" id="1081102"/>
    <lineage>
        <taxon>Eukaryota</taxon>
        <taxon>Fungi</taxon>
        <taxon>Dikarya</taxon>
        <taxon>Ascomycota</taxon>
        <taxon>Pezizomycotina</taxon>
        <taxon>Sordariomycetes</taxon>
        <taxon>Hypocreomycetidae</taxon>
        <taxon>Hypocreales</taxon>
        <taxon>Cordycipitaceae</taxon>
        <taxon>Niveomyces</taxon>
    </lineage>
</organism>
<dbReference type="InterPro" id="IPR008271">
    <property type="entry name" value="Ser/Thr_kinase_AS"/>
</dbReference>
<dbReference type="OrthoDB" id="3638488at2759"/>
<feature type="compositionally biased region" description="Low complexity" evidence="9">
    <location>
        <begin position="194"/>
        <end position="208"/>
    </location>
</feature>
<dbReference type="GO" id="GO:0004674">
    <property type="term" value="F:protein serine/threonine kinase activity"/>
    <property type="evidence" value="ECO:0007669"/>
    <property type="project" value="UniProtKB-KW"/>
</dbReference>
<evidence type="ECO:0000256" key="4">
    <source>
        <dbReference type="ARBA" id="ARBA00022741"/>
    </source>
</evidence>
<evidence type="ECO:0000313" key="11">
    <source>
        <dbReference type="EMBL" id="OAA68470.1"/>
    </source>
</evidence>
<evidence type="ECO:0000256" key="9">
    <source>
        <dbReference type="SAM" id="MobiDB-lite"/>
    </source>
</evidence>
<evidence type="ECO:0000256" key="2">
    <source>
        <dbReference type="ARBA" id="ARBA00022527"/>
    </source>
</evidence>
<evidence type="ECO:0000313" key="12">
    <source>
        <dbReference type="Proteomes" id="UP000076874"/>
    </source>
</evidence>
<reference evidence="11 12" key="1">
    <citation type="journal article" date="2016" name="Genome Biol. Evol.">
        <title>Divergent and convergent evolution of fungal pathogenicity.</title>
        <authorList>
            <person name="Shang Y."/>
            <person name="Xiao G."/>
            <person name="Zheng P."/>
            <person name="Cen K."/>
            <person name="Zhan S."/>
            <person name="Wang C."/>
        </authorList>
    </citation>
    <scope>NUCLEOTIDE SEQUENCE [LARGE SCALE GENOMIC DNA]</scope>
    <source>
        <strain evidence="11 12">RCEF 264</strain>
    </source>
</reference>
<keyword evidence="6" id="KW-0067">ATP-binding</keyword>
<gene>
    <name evidence="11" type="ORF">SPI_00665</name>
</gene>
<dbReference type="PROSITE" id="PS50011">
    <property type="entry name" value="PROTEIN_KINASE_DOM"/>
    <property type="match status" value="1"/>
</dbReference>
<feature type="domain" description="Protein kinase" evidence="10">
    <location>
        <begin position="363"/>
        <end position="630"/>
    </location>
</feature>
<dbReference type="Gene3D" id="1.10.510.10">
    <property type="entry name" value="Transferase(Phosphotransferase) domain 1"/>
    <property type="match status" value="1"/>
</dbReference>
<dbReference type="PANTHER" id="PTHR24356">
    <property type="entry name" value="SERINE/THREONINE-PROTEIN KINASE"/>
    <property type="match status" value="1"/>
</dbReference>
<name>A0A168AAB7_9HYPO</name>
<evidence type="ECO:0000256" key="8">
    <source>
        <dbReference type="ARBA" id="ARBA00048679"/>
    </source>
</evidence>
<feature type="compositionally biased region" description="Polar residues" evidence="9">
    <location>
        <begin position="238"/>
        <end position="249"/>
    </location>
</feature>
<comment type="caution">
    <text evidence="11">The sequence shown here is derived from an EMBL/GenBank/DDBJ whole genome shotgun (WGS) entry which is preliminary data.</text>
</comment>
<comment type="catalytic activity">
    <reaction evidence="8">
        <text>L-seryl-[protein] + ATP = O-phospho-L-seryl-[protein] + ADP + H(+)</text>
        <dbReference type="Rhea" id="RHEA:17989"/>
        <dbReference type="Rhea" id="RHEA-COMP:9863"/>
        <dbReference type="Rhea" id="RHEA-COMP:11604"/>
        <dbReference type="ChEBI" id="CHEBI:15378"/>
        <dbReference type="ChEBI" id="CHEBI:29999"/>
        <dbReference type="ChEBI" id="CHEBI:30616"/>
        <dbReference type="ChEBI" id="CHEBI:83421"/>
        <dbReference type="ChEBI" id="CHEBI:456216"/>
        <dbReference type="EC" id="2.7.11.1"/>
    </reaction>
</comment>
<dbReference type="InterPro" id="IPR000719">
    <property type="entry name" value="Prot_kinase_dom"/>
</dbReference>
<feature type="compositionally biased region" description="Polar residues" evidence="9">
    <location>
        <begin position="106"/>
        <end position="136"/>
    </location>
</feature>
<keyword evidence="3" id="KW-0808">Transferase</keyword>
<dbReference type="PROSITE" id="PS00108">
    <property type="entry name" value="PROTEIN_KINASE_ST"/>
    <property type="match status" value="1"/>
</dbReference>
<keyword evidence="5 11" id="KW-0418">Kinase</keyword>
<dbReference type="GO" id="GO:0005524">
    <property type="term" value="F:ATP binding"/>
    <property type="evidence" value="ECO:0007669"/>
    <property type="project" value="UniProtKB-KW"/>
</dbReference>
<dbReference type="InterPro" id="IPR011009">
    <property type="entry name" value="Kinase-like_dom_sf"/>
</dbReference>
<feature type="region of interest" description="Disordered" evidence="9">
    <location>
        <begin position="186"/>
        <end position="250"/>
    </location>
</feature>
<keyword evidence="2" id="KW-0723">Serine/threonine-protein kinase</keyword>
<dbReference type="Pfam" id="PF00069">
    <property type="entry name" value="Pkinase"/>
    <property type="match status" value="1"/>
</dbReference>
<accession>A0A168AAB7</accession>
<dbReference type="AlphaFoldDB" id="A0A168AAB7"/>
<keyword evidence="12" id="KW-1185">Reference proteome</keyword>
<dbReference type="PANTHER" id="PTHR24356:SF400">
    <property type="entry name" value="SERINE_THREONINE-PROTEIN KINASE CBK1"/>
    <property type="match status" value="1"/>
</dbReference>
<evidence type="ECO:0000256" key="7">
    <source>
        <dbReference type="ARBA" id="ARBA00047899"/>
    </source>
</evidence>
<dbReference type="EMBL" id="AZHD01000001">
    <property type="protein sequence ID" value="OAA68470.1"/>
    <property type="molecule type" value="Genomic_DNA"/>
</dbReference>
<sequence length="630" mass="68316">MASRHLQPLAKLINDRSREREVCSPGNNSHKTTSGAAFFKKLLSSPGQIPPSVSGDCGDGTTPLRTCTTTSHTLPRFNASTLTLQPSTAGAPAPTALFLPKLDEPTTGTNRRSDSSPSGSTVTHSIERGSGSQSPPSRDGDADTAPSTCGSSLADDVKHADKPSFSNWEATDRYKGGRDLKEVTLLEKQGTVSGGKASTGSKCSSSKDSVVKKKTTAHDNLKHLGPQTGVHGADNLGGTESATAASSGLTPIPETTLDAINPTIVTVERAAAAKIYLETHFNELLCGPTLRSIRMHYLKSELYNAKGLNAVTKDERLRAFYQAESDHLRETRVLKAKCIKSLLQGSSLSEHSPTSDVTSANDFEVLKTLGKGSFGVVRLVREKADVHDEASTGERRKRQVFAMKVIRKSEMLRSSQEGHLRAERDFLIASEGSNWIVPLVASFQDVANLYLVMEYMPGGDFLGLLIRENTLDESVTRFYIAEMILCVEEAHALRCIHRDIKPDNFLVSASGHLKISDFGLAFDGHWSHDAGYYNSTRYSLLRKLGIYVEGDEQDKKKDGSLGAPGTMMCSNTIIAGIEKHERPPHVDSSEPVLHWRNRCGNHVAATSVVGTSQYMAPEVVKGEKYDGRCD</sequence>
<dbReference type="EC" id="2.7.11.1" evidence="1"/>
<proteinExistence type="predicted"/>
<evidence type="ECO:0000256" key="1">
    <source>
        <dbReference type="ARBA" id="ARBA00012513"/>
    </source>
</evidence>
<dbReference type="Gene3D" id="3.30.200.20">
    <property type="entry name" value="Phosphorylase Kinase, domain 1"/>
    <property type="match status" value="1"/>
</dbReference>
<protein>
    <recommendedName>
        <fullName evidence="1">non-specific serine/threonine protein kinase</fullName>
        <ecNumber evidence="1">2.7.11.1</ecNumber>
    </recommendedName>
</protein>